<comment type="similarity">
    <text evidence="1">Belongs to the UPF0161 family.</text>
</comment>
<dbReference type="Proteomes" id="UP000760472">
    <property type="component" value="Unassembled WGS sequence"/>
</dbReference>
<evidence type="ECO:0000313" key="2">
    <source>
        <dbReference type="EMBL" id="MBN0987209.1"/>
    </source>
</evidence>
<comment type="function">
    <text evidence="1">Could be involved in insertion of integral membrane proteins into the membrane.</text>
</comment>
<organism evidence="2 3">
    <name type="scientific">Amphritea pacifica</name>
    <dbReference type="NCBI Taxonomy" id="2811233"/>
    <lineage>
        <taxon>Bacteria</taxon>
        <taxon>Pseudomonadati</taxon>
        <taxon>Pseudomonadota</taxon>
        <taxon>Gammaproteobacteria</taxon>
        <taxon>Oceanospirillales</taxon>
        <taxon>Oceanospirillaceae</taxon>
        <taxon>Amphritea</taxon>
    </lineage>
</organism>
<dbReference type="Pfam" id="PF01809">
    <property type="entry name" value="YidD"/>
    <property type="match status" value="1"/>
</dbReference>
<evidence type="ECO:0000256" key="1">
    <source>
        <dbReference type="HAMAP-Rule" id="MF_00386"/>
    </source>
</evidence>
<reference evidence="2 3" key="1">
    <citation type="submission" date="2021-02" db="EMBL/GenBank/DDBJ databases">
        <title>A novel species of genus Amphritea isolated from a fishpond in China.</title>
        <authorList>
            <person name="Lu H."/>
        </authorList>
    </citation>
    <scope>NUCLEOTIDE SEQUENCE [LARGE SCALE GENOMIC DNA]</scope>
    <source>
        <strain evidence="2 3">RP18W</strain>
    </source>
</reference>
<proteinExistence type="inferred from homology"/>
<dbReference type="InterPro" id="IPR002696">
    <property type="entry name" value="Membr_insert_effic_factor_YidD"/>
</dbReference>
<dbReference type="HAMAP" id="MF_00386">
    <property type="entry name" value="UPF0161_YidD"/>
    <property type="match status" value="1"/>
</dbReference>
<protein>
    <recommendedName>
        <fullName evidence="1">Putative membrane protein insertion efficiency factor</fullName>
    </recommendedName>
</protein>
<dbReference type="PANTHER" id="PTHR33383">
    <property type="entry name" value="MEMBRANE PROTEIN INSERTION EFFICIENCY FACTOR-RELATED"/>
    <property type="match status" value="1"/>
</dbReference>
<gene>
    <name evidence="2" type="primary">yidD</name>
    <name evidence="2" type="ORF">JW498_07560</name>
</gene>
<sequence>MILRRCFIFLIRTYQYLISPFLGPNCRFYPTCSAYTLEAIETHGVIKGCWLGIKRLGKCHPGHPGGYDPVPPACCSANKVDQKTPSTPPE</sequence>
<dbReference type="SMART" id="SM01234">
    <property type="entry name" value="Haemolytic"/>
    <property type="match status" value="1"/>
</dbReference>
<dbReference type="RefSeq" id="WP_205209282.1">
    <property type="nucleotide sequence ID" value="NZ_JAFFZO010000005.1"/>
</dbReference>
<dbReference type="EMBL" id="JAFFZP010000009">
    <property type="protein sequence ID" value="MBN0987209.1"/>
    <property type="molecule type" value="Genomic_DNA"/>
</dbReference>
<evidence type="ECO:0000313" key="3">
    <source>
        <dbReference type="Proteomes" id="UP000760472"/>
    </source>
</evidence>
<keyword evidence="1" id="KW-0472">Membrane</keyword>
<comment type="subcellular location">
    <subcellularLocation>
        <location evidence="1">Cell membrane</location>
        <topology evidence="1">Peripheral membrane protein</topology>
        <orientation evidence="1">Cytoplasmic side</orientation>
    </subcellularLocation>
</comment>
<accession>A0ABS2W671</accession>
<comment type="caution">
    <text evidence="2">The sequence shown here is derived from an EMBL/GenBank/DDBJ whole genome shotgun (WGS) entry which is preliminary data.</text>
</comment>
<keyword evidence="1" id="KW-1003">Cell membrane</keyword>
<keyword evidence="3" id="KW-1185">Reference proteome</keyword>
<dbReference type="PANTHER" id="PTHR33383:SF1">
    <property type="entry name" value="MEMBRANE PROTEIN INSERTION EFFICIENCY FACTOR-RELATED"/>
    <property type="match status" value="1"/>
</dbReference>
<name>A0ABS2W671_9GAMM</name>
<dbReference type="NCBIfam" id="TIGR00278">
    <property type="entry name" value="membrane protein insertion efficiency factor YidD"/>
    <property type="match status" value="1"/>
</dbReference>